<feature type="transmembrane region" description="Helical" evidence="17">
    <location>
        <begin position="152"/>
        <end position="170"/>
    </location>
</feature>
<evidence type="ECO:0000313" key="20">
    <source>
        <dbReference type="EMBL" id="ALV88766.1"/>
    </source>
</evidence>
<dbReference type="InterPro" id="IPR010933">
    <property type="entry name" value="NADH_DH_su2_C"/>
</dbReference>
<feature type="transmembrane region" description="Helical" evidence="17">
    <location>
        <begin position="56"/>
        <end position="73"/>
    </location>
</feature>
<keyword evidence="7 17" id="KW-0812">Transmembrane</keyword>
<feature type="domain" description="NADH:quinone oxidoreductase/Mrp antiporter transmembrane" evidence="18">
    <location>
        <begin position="23"/>
        <end position="282"/>
    </location>
</feature>
<evidence type="ECO:0000259" key="19">
    <source>
        <dbReference type="Pfam" id="PF06444"/>
    </source>
</evidence>
<keyword evidence="10 17" id="KW-0249">Electron transport</keyword>
<comment type="catalytic activity">
    <reaction evidence="16 17">
        <text>a ubiquinone + NADH + 5 H(+)(in) = a ubiquinol + NAD(+) + 4 H(+)(out)</text>
        <dbReference type="Rhea" id="RHEA:29091"/>
        <dbReference type="Rhea" id="RHEA-COMP:9565"/>
        <dbReference type="Rhea" id="RHEA-COMP:9566"/>
        <dbReference type="ChEBI" id="CHEBI:15378"/>
        <dbReference type="ChEBI" id="CHEBI:16389"/>
        <dbReference type="ChEBI" id="CHEBI:17976"/>
        <dbReference type="ChEBI" id="CHEBI:57540"/>
        <dbReference type="ChEBI" id="CHEBI:57945"/>
        <dbReference type="EC" id="7.1.1.2"/>
    </reaction>
</comment>
<feature type="transmembrane region" description="Helical" evidence="17">
    <location>
        <begin position="237"/>
        <end position="254"/>
    </location>
</feature>
<dbReference type="PANTHER" id="PTHR46552">
    <property type="entry name" value="NADH-UBIQUINONE OXIDOREDUCTASE CHAIN 2"/>
    <property type="match status" value="1"/>
</dbReference>
<geneLocation type="mitochondrion" evidence="20"/>
<comment type="similarity">
    <text evidence="2 17">Belongs to the complex I subunit 2 family.</text>
</comment>
<accession>A0A0U3JIN8</accession>
<evidence type="ECO:0000256" key="2">
    <source>
        <dbReference type="ARBA" id="ARBA00007012"/>
    </source>
</evidence>
<evidence type="ECO:0000256" key="10">
    <source>
        <dbReference type="ARBA" id="ARBA00022982"/>
    </source>
</evidence>
<feature type="non-terminal residue" evidence="20">
    <location>
        <position position="347"/>
    </location>
</feature>
<evidence type="ECO:0000256" key="16">
    <source>
        <dbReference type="ARBA" id="ARBA00049551"/>
    </source>
</evidence>
<evidence type="ECO:0000256" key="3">
    <source>
        <dbReference type="ARBA" id="ARBA00012944"/>
    </source>
</evidence>
<feature type="domain" description="NADH dehydrogenase subunit 2 C-terminal" evidence="19">
    <location>
        <begin position="292"/>
        <end position="343"/>
    </location>
</feature>
<feature type="transmembrane region" description="Helical" evidence="17">
    <location>
        <begin position="190"/>
        <end position="217"/>
    </location>
</feature>
<comment type="subcellular location">
    <subcellularLocation>
        <location evidence="1 17">Mitochondrion inner membrane</location>
        <topology evidence="1 17">Multi-pass membrane protein</topology>
    </subcellularLocation>
</comment>
<evidence type="ECO:0000256" key="13">
    <source>
        <dbReference type="ARBA" id="ARBA00023075"/>
    </source>
</evidence>
<proteinExistence type="inferred from homology"/>
<keyword evidence="11 17" id="KW-1133">Transmembrane helix</keyword>
<evidence type="ECO:0000256" key="9">
    <source>
        <dbReference type="ARBA" id="ARBA00022967"/>
    </source>
</evidence>
<keyword evidence="6 17" id="KW-0679">Respiratory chain</keyword>
<gene>
    <name evidence="20" type="primary">nad2</name>
</gene>
<dbReference type="EC" id="7.1.1.2" evidence="3 17"/>
<keyword evidence="13 17" id="KW-0830">Ubiquinone</keyword>
<organism evidence="20">
    <name type="scientific">Heteronotia binoei</name>
    <name type="common">prickly gecko</name>
    <dbReference type="NCBI Taxonomy" id="13085"/>
    <lineage>
        <taxon>Eukaryota</taxon>
        <taxon>Metazoa</taxon>
        <taxon>Chordata</taxon>
        <taxon>Craniata</taxon>
        <taxon>Vertebrata</taxon>
        <taxon>Euteleostomi</taxon>
        <taxon>Lepidosauria</taxon>
        <taxon>Squamata</taxon>
        <taxon>Bifurcata</taxon>
        <taxon>Gekkota</taxon>
        <taxon>Gekkonidae</taxon>
        <taxon>Gekkoninae</taxon>
        <taxon>Heteronotia</taxon>
    </lineage>
</organism>
<feature type="transmembrane region" description="Helical" evidence="17">
    <location>
        <begin position="93"/>
        <end position="115"/>
    </location>
</feature>
<keyword evidence="8 17" id="KW-0999">Mitochondrion inner membrane</keyword>
<sequence length="347" mass="38351">MSPLIWMTLITSLTMSTIIIMTSHHWLLAWLSLELNTLSILPIIMRSNHPRTTEAATKYFLIQTTAATLILLASTMNAWQTGSWDIMQSFSPLATTIATVAIMMKLAIAPAHLWYPEILQGSTMTTALIISTWQKIAPLALLYLLINHLSTNTVLMLGLTSALLGGWMGLNQTQTRKIMAFSSISHMGWLITALCLTPNLTTLTMIIYMTMTTAMFLSLTASMSKTLLDLGTSWTHSPILLVTTTLTLLSLAGLPPLTGFMPKLLILKELVSMKLLILSTTLALASLPNLAFYTRMAYLTTLTTPPNTTNSEHKWRFKTPLTSLTTTTALLTTLLLPMTPLLYLTTW</sequence>
<feature type="transmembrane region" description="Helical" evidence="17">
    <location>
        <begin position="324"/>
        <end position="344"/>
    </location>
</feature>
<feature type="transmembrane region" description="Helical" evidence="17">
    <location>
        <begin position="275"/>
        <end position="293"/>
    </location>
</feature>
<dbReference type="InterPro" id="IPR050175">
    <property type="entry name" value="Complex_I_Subunit_2"/>
</dbReference>
<evidence type="ECO:0000256" key="7">
    <source>
        <dbReference type="ARBA" id="ARBA00022692"/>
    </source>
</evidence>
<evidence type="ECO:0000256" key="14">
    <source>
        <dbReference type="ARBA" id="ARBA00023128"/>
    </source>
</evidence>
<dbReference type="EMBL" id="KU137691">
    <property type="protein sequence ID" value="ALV88766.1"/>
    <property type="molecule type" value="Genomic_DNA"/>
</dbReference>
<dbReference type="InterPro" id="IPR001750">
    <property type="entry name" value="ND/Mrp_TM"/>
</dbReference>
<dbReference type="GO" id="GO:0008137">
    <property type="term" value="F:NADH dehydrogenase (ubiquinone) activity"/>
    <property type="evidence" value="ECO:0007669"/>
    <property type="project" value="UniProtKB-EC"/>
</dbReference>
<evidence type="ECO:0000256" key="17">
    <source>
        <dbReference type="RuleBase" id="RU003403"/>
    </source>
</evidence>
<keyword evidence="12 17" id="KW-0520">NAD</keyword>
<evidence type="ECO:0000256" key="5">
    <source>
        <dbReference type="ARBA" id="ARBA00022448"/>
    </source>
</evidence>
<dbReference type="Pfam" id="PF00361">
    <property type="entry name" value="Proton_antipo_M"/>
    <property type="match status" value="1"/>
</dbReference>
<keyword evidence="9 17" id="KW-1278">Translocase</keyword>
<evidence type="ECO:0000256" key="4">
    <source>
        <dbReference type="ARBA" id="ARBA00021008"/>
    </source>
</evidence>
<dbReference type="Pfam" id="PF06444">
    <property type="entry name" value="NADH_dehy_S2_C"/>
    <property type="match status" value="1"/>
</dbReference>
<evidence type="ECO:0000256" key="11">
    <source>
        <dbReference type="ARBA" id="ARBA00022989"/>
    </source>
</evidence>
<evidence type="ECO:0000259" key="18">
    <source>
        <dbReference type="Pfam" id="PF00361"/>
    </source>
</evidence>
<dbReference type="GO" id="GO:0005743">
    <property type="term" value="C:mitochondrial inner membrane"/>
    <property type="evidence" value="ECO:0007669"/>
    <property type="project" value="UniProtKB-SubCell"/>
</dbReference>
<name>A0A0U3JIN8_9SAUR</name>
<feature type="transmembrane region" description="Helical" evidence="17">
    <location>
        <begin position="127"/>
        <end position="146"/>
    </location>
</feature>
<evidence type="ECO:0000256" key="6">
    <source>
        <dbReference type="ARBA" id="ARBA00022660"/>
    </source>
</evidence>
<reference evidence="20" key="1">
    <citation type="journal article" date="2016" name="Mol. Ecol.">
        <title>Multilocus phylogeography reveals nested endemism in a gecko across the monsoonal tropics of Australia.</title>
        <authorList>
            <person name="Moritz C."/>
            <person name="Fujita M.K."/>
            <person name="Rosauer D."/>
            <person name="Agudo R."/>
            <person name="Bourke G."/>
            <person name="Doughty P."/>
            <person name="Palmer R."/>
            <person name="Pepper M."/>
            <person name="Potter S."/>
            <person name="Pratt R."/>
            <person name="Scott M."/>
            <person name="Tonione M."/>
            <person name="Donnellan S."/>
        </authorList>
    </citation>
    <scope>NUCLEOTIDE SEQUENCE</scope>
    <source>
        <strain evidence="20">ABTC32908TEArhem</strain>
    </source>
</reference>
<comment type="function">
    <text evidence="17">Core subunit of the mitochondrial membrane respiratory chain NADH dehydrogenase (Complex I) which catalyzes electron transfer from NADH through the respiratory chain, using ubiquinone as an electron acceptor. Essential for the catalytic activity and assembly of complex I.</text>
</comment>
<protein>
    <recommendedName>
        <fullName evidence="4 17">NADH-ubiquinone oxidoreductase chain 2</fullName>
        <ecNumber evidence="3 17">7.1.1.2</ecNumber>
    </recommendedName>
</protein>
<evidence type="ECO:0000256" key="12">
    <source>
        <dbReference type="ARBA" id="ARBA00023027"/>
    </source>
</evidence>
<dbReference type="PRINTS" id="PR01436">
    <property type="entry name" value="NADHDHGNASE2"/>
</dbReference>
<evidence type="ECO:0000256" key="8">
    <source>
        <dbReference type="ARBA" id="ARBA00022792"/>
    </source>
</evidence>
<keyword evidence="5" id="KW-0813">Transport</keyword>
<keyword evidence="15 17" id="KW-0472">Membrane</keyword>
<dbReference type="AlphaFoldDB" id="A0A0U3JIN8"/>
<evidence type="ECO:0000256" key="15">
    <source>
        <dbReference type="ARBA" id="ARBA00023136"/>
    </source>
</evidence>
<dbReference type="InterPro" id="IPR003917">
    <property type="entry name" value="NADH_UbQ_OxRdtase_chain2"/>
</dbReference>
<evidence type="ECO:0000256" key="1">
    <source>
        <dbReference type="ARBA" id="ARBA00004448"/>
    </source>
</evidence>
<dbReference type="GO" id="GO:0006120">
    <property type="term" value="P:mitochondrial electron transport, NADH to ubiquinone"/>
    <property type="evidence" value="ECO:0007669"/>
    <property type="project" value="InterPro"/>
</dbReference>
<dbReference type="PANTHER" id="PTHR46552:SF1">
    <property type="entry name" value="NADH-UBIQUINONE OXIDOREDUCTASE CHAIN 2"/>
    <property type="match status" value="1"/>
</dbReference>
<keyword evidence="14 17" id="KW-0496">Mitochondrion</keyword>